<dbReference type="Pfam" id="PF18765">
    <property type="entry name" value="Polbeta"/>
    <property type="match status" value="1"/>
</dbReference>
<dbReference type="SUPFAM" id="SSF81301">
    <property type="entry name" value="Nucleotidyltransferase"/>
    <property type="match status" value="1"/>
</dbReference>
<reference evidence="2" key="1">
    <citation type="submission" date="2016-05" db="EMBL/GenBank/DDBJ databases">
        <title>Microbial consortia oxidize butane by reversing methanogenesis.</title>
        <authorList>
            <person name="Laso-Perez R."/>
            <person name="Richter M."/>
            <person name="Wegener G."/>
            <person name="Musat F."/>
        </authorList>
    </citation>
    <scope>NUCLEOTIDE SEQUENCE [LARGE SCALE GENOMIC DNA]</scope>
    <source>
        <strain evidence="2">BOX2</strain>
    </source>
</reference>
<evidence type="ECO:0000313" key="2">
    <source>
        <dbReference type="EMBL" id="OFV68423.1"/>
    </source>
</evidence>
<dbReference type="InterPro" id="IPR041633">
    <property type="entry name" value="Polbeta"/>
</dbReference>
<dbReference type="STRING" id="1838285.SCAL_000099"/>
<dbReference type="AlphaFoldDB" id="A0A1F2PAZ0"/>
<proteinExistence type="predicted"/>
<dbReference type="InterPro" id="IPR043519">
    <property type="entry name" value="NT_sf"/>
</dbReference>
<organism evidence="2 3">
    <name type="scientific">Candidatus Syntropharchaeum caldarium</name>
    <dbReference type="NCBI Taxonomy" id="1838285"/>
    <lineage>
        <taxon>Archaea</taxon>
        <taxon>Methanobacteriati</taxon>
        <taxon>Methanobacteriota</taxon>
        <taxon>Stenosarchaea group</taxon>
        <taxon>Methanomicrobia</taxon>
        <taxon>Methanosarcinales</taxon>
        <taxon>ANME-2 cluster</taxon>
        <taxon>Candidatus Syntropharchaeum</taxon>
    </lineage>
</organism>
<keyword evidence="3" id="KW-1185">Reference proteome</keyword>
<gene>
    <name evidence="2" type="ORF">SCAL_000099</name>
</gene>
<evidence type="ECO:0000313" key="3">
    <source>
        <dbReference type="Proteomes" id="UP000186940"/>
    </source>
</evidence>
<evidence type="ECO:0000259" key="1">
    <source>
        <dbReference type="Pfam" id="PF18765"/>
    </source>
</evidence>
<feature type="domain" description="Polymerase beta nucleotidyltransferase" evidence="1">
    <location>
        <begin position="18"/>
        <end position="55"/>
    </location>
</feature>
<accession>A0A1F2PAZ0</accession>
<protein>
    <submittedName>
        <fullName evidence="2">Nucleotidyltransferase</fullName>
    </submittedName>
</protein>
<dbReference type="EMBL" id="LYOS01000001">
    <property type="protein sequence ID" value="OFV68423.1"/>
    <property type="molecule type" value="Genomic_DNA"/>
</dbReference>
<dbReference type="GO" id="GO:0016740">
    <property type="term" value="F:transferase activity"/>
    <property type="evidence" value="ECO:0007669"/>
    <property type="project" value="UniProtKB-KW"/>
</dbReference>
<sequence>MMRTHSIGEYQKDDIERKITAVLKRRNEIEFAYLHGSFLEGDFRDIDLAIYSIRQNIFN</sequence>
<comment type="caution">
    <text evidence="2">The sequence shown here is derived from an EMBL/GenBank/DDBJ whole genome shotgun (WGS) entry which is preliminary data.</text>
</comment>
<dbReference type="Proteomes" id="UP000186940">
    <property type="component" value="Unassembled WGS sequence"/>
</dbReference>
<name>A0A1F2PAZ0_9EURY</name>